<feature type="compositionally biased region" description="Polar residues" evidence="1">
    <location>
        <begin position="515"/>
        <end position="534"/>
    </location>
</feature>
<feature type="region of interest" description="Disordered" evidence="1">
    <location>
        <begin position="820"/>
        <end position="855"/>
    </location>
</feature>
<dbReference type="InterPro" id="IPR009003">
    <property type="entry name" value="Peptidase_S1_PA"/>
</dbReference>
<keyword evidence="3" id="KW-1185">Reference proteome</keyword>
<feature type="compositionally biased region" description="Polar residues" evidence="1">
    <location>
        <begin position="252"/>
        <end position="272"/>
    </location>
</feature>
<feature type="compositionally biased region" description="Low complexity" evidence="1">
    <location>
        <begin position="299"/>
        <end position="314"/>
    </location>
</feature>
<name>A0ABQ9FM78_TEGGR</name>
<feature type="compositionally biased region" description="Polar residues" evidence="1">
    <location>
        <begin position="183"/>
        <end position="198"/>
    </location>
</feature>
<gene>
    <name evidence="2" type="ORF">KUTeg_003487</name>
</gene>
<dbReference type="Gene3D" id="2.40.10.10">
    <property type="entry name" value="Trypsin-like serine proteases"/>
    <property type="match status" value="1"/>
</dbReference>
<organism evidence="2 3">
    <name type="scientific">Tegillarca granosa</name>
    <name type="common">Malaysian cockle</name>
    <name type="synonym">Anadara granosa</name>
    <dbReference type="NCBI Taxonomy" id="220873"/>
    <lineage>
        <taxon>Eukaryota</taxon>
        <taxon>Metazoa</taxon>
        <taxon>Spiralia</taxon>
        <taxon>Lophotrochozoa</taxon>
        <taxon>Mollusca</taxon>
        <taxon>Bivalvia</taxon>
        <taxon>Autobranchia</taxon>
        <taxon>Pteriomorphia</taxon>
        <taxon>Arcoida</taxon>
        <taxon>Arcoidea</taxon>
        <taxon>Arcidae</taxon>
        <taxon>Tegillarca</taxon>
    </lineage>
</organism>
<reference evidence="2 3" key="1">
    <citation type="submission" date="2022-12" db="EMBL/GenBank/DDBJ databases">
        <title>Chromosome-level genome of Tegillarca granosa.</title>
        <authorList>
            <person name="Kim J."/>
        </authorList>
    </citation>
    <scope>NUCLEOTIDE SEQUENCE [LARGE SCALE GENOMIC DNA]</scope>
    <source>
        <strain evidence="2">Teg-2019</strain>
        <tissue evidence="2">Adductor muscle</tissue>
    </source>
</reference>
<dbReference type="SUPFAM" id="SSF50494">
    <property type="entry name" value="Trypsin-like serine proteases"/>
    <property type="match status" value="1"/>
</dbReference>
<feature type="compositionally biased region" description="Polar residues" evidence="1">
    <location>
        <begin position="287"/>
        <end position="298"/>
    </location>
</feature>
<feature type="region of interest" description="Disordered" evidence="1">
    <location>
        <begin position="287"/>
        <end position="354"/>
    </location>
</feature>
<feature type="compositionally biased region" description="Polar residues" evidence="1">
    <location>
        <begin position="321"/>
        <end position="338"/>
    </location>
</feature>
<feature type="region of interest" description="Disordered" evidence="1">
    <location>
        <begin position="159"/>
        <end position="200"/>
    </location>
</feature>
<dbReference type="Proteomes" id="UP001217089">
    <property type="component" value="Unassembled WGS sequence"/>
</dbReference>
<dbReference type="PANTHER" id="PTHR14389">
    <property type="entry name" value="SI:CH1073-475A24.1"/>
    <property type="match status" value="1"/>
</dbReference>
<feature type="region of interest" description="Disordered" evidence="1">
    <location>
        <begin position="222"/>
        <end position="241"/>
    </location>
</feature>
<evidence type="ECO:0000256" key="1">
    <source>
        <dbReference type="SAM" id="MobiDB-lite"/>
    </source>
</evidence>
<feature type="region of interest" description="Disordered" evidence="1">
    <location>
        <begin position="252"/>
        <end position="274"/>
    </location>
</feature>
<dbReference type="PANTHER" id="PTHR14389:SF3">
    <property type="entry name" value="PROTEIN FAM111A-LIKE"/>
    <property type="match status" value="1"/>
</dbReference>
<comment type="caution">
    <text evidence="2">The sequence shown here is derived from an EMBL/GenBank/DDBJ whole genome shotgun (WGS) entry which is preliminary data.</text>
</comment>
<dbReference type="EMBL" id="JARBDR010000214">
    <property type="protein sequence ID" value="KAJ8318396.1"/>
    <property type="molecule type" value="Genomic_DNA"/>
</dbReference>
<feature type="region of interest" description="Disordered" evidence="1">
    <location>
        <begin position="485"/>
        <end position="538"/>
    </location>
</feature>
<feature type="compositionally biased region" description="Polar residues" evidence="1">
    <location>
        <begin position="14"/>
        <end position="24"/>
    </location>
</feature>
<evidence type="ECO:0000313" key="2">
    <source>
        <dbReference type="EMBL" id="KAJ8318396.1"/>
    </source>
</evidence>
<sequence>MGGCQGKSKKKNRNSLQTSDSRASNYRPVITLQQIKQKSNTEIKATGNQRGIDDELQKASSVPLAKEEDLEIPDTNVIQKVQKSQKQGQYQNDKIHFTDIKDVPIDSFERNVEVKKEISQEQDEIQENIKLNHDKLQEDGVSTDIVHNTKLKEIFITDSNNTDSKDDHITNSNNTDSKDDHITNSNNTDPKVTHITNNNKEDANFGYGANFAKGAKAQSFSPLSLDGQSMQSPSLNGQPNTEIQRLNNSVERNQQGASNGSSVPPGNATSGTADIPRNVSEKLHIQQPESATYQNPETSNSRGSSSNTNSNSSNLEPCPTPSNQNLQSPESKSTTQRPNDVCHVPGSDGTQPVADLHDNAETAEFAQPIEFEDDVYNQIIGLAIEEHDKFEGFKSMAVKTQPYSMRSLGMAVKTQQYSMRSLGMAVKTQPYSIRSVGMAVKTQPYSMRSLELKKSKTKNPRIQINNISGAKFAAIGNNAKFIDMRVMKPEKKTEKKKKKNAKPKPSNTNREDNKNTNCQDLRPQKNTHVSSRPNINDRDRIQDLKAVVEASKSVGIIFGPNNFSATVFRVGDEYVMTDWHVVHHLITEEHGTMPYHNEMRFNSEEIFIDFQYHQHKRPASDHLKFSVTSVEYHSPELDIAVLKLKKKENEAFPPPLTYFKEIDPKHYGKPIYFVGHTGGEPKEDDRKITIWNPYPWRMNKLRDWSQKTFHTDGYSGMDDPQKLIFDCSFRHGASGSPGISHGIDHDHKDIPVVVTVLLRGFPDFYYFTDFTESDKARVPPEMLKQQGVRIGAVMNHMKQIHSLLYENIFCRHQQPQQNLSLGGTVPHSPISSPVTEGPSCLIPSTTQGLEEDVVQ</sequence>
<protein>
    <submittedName>
        <fullName evidence="2">Uncharacterized protein</fullName>
    </submittedName>
</protein>
<feature type="region of interest" description="Disordered" evidence="1">
    <location>
        <begin position="40"/>
        <end position="63"/>
    </location>
</feature>
<evidence type="ECO:0000313" key="3">
    <source>
        <dbReference type="Proteomes" id="UP001217089"/>
    </source>
</evidence>
<dbReference type="InterPro" id="IPR043504">
    <property type="entry name" value="Peptidase_S1_PA_chymotrypsin"/>
</dbReference>
<accession>A0ABQ9FM78</accession>
<dbReference type="Pfam" id="PF13365">
    <property type="entry name" value="Trypsin_2"/>
    <property type="match status" value="1"/>
</dbReference>
<feature type="compositionally biased region" description="Polar residues" evidence="1">
    <location>
        <begin position="40"/>
        <end position="49"/>
    </location>
</feature>
<proteinExistence type="predicted"/>
<feature type="region of interest" description="Disordered" evidence="1">
    <location>
        <begin position="1"/>
        <end position="28"/>
    </location>
</feature>